<dbReference type="Proteomes" id="UP001583280">
    <property type="component" value="Unassembled WGS sequence"/>
</dbReference>
<name>A0ABR3ZG41_9PEZI</name>
<keyword evidence="3" id="KW-1185">Reference proteome</keyword>
<dbReference type="EMBL" id="JAWDJO010000019">
    <property type="protein sequence ID" value="KAL1899688.1"/>
    <property type="molecule type" value="Genomic_DNA"/>
</dbReference>
<accession>A0ABR3ZG41</accession>
<proteinExistence type="predicted"/>
<reference evidence="2 3" key="1">
    <citation type="journal article" date="2024" name="IMA Fungus">
        <title>IMA Genome - F19 : A genome assembly and annotation guide to empower mycologists, including annotated draft genome sequences of Ceratocystis pirilliformis, Diaporthe australafricana, Fusarium ophioides, Paecilomyces lecythidis, and Sporothrix stenoceras.</title>
        <authorList>
            <person name="Aylward J."/>
            <person name="Wilson A.M."/>
            <person name="Visagie C.M."/>
            <person name="Spraker J."/>
            <person name="Barnes I."/>
            <person name="Buitendag C."/>
            <person name="Ceriani C."/>
            <person name="Del Mar Angel L."/>
            <person name="du Plessis D."/>
            <person name="Fuchs T."/>
            <person name="Gasser K."/>
            <person name="Kramer D."/>
            <person name="Li W."/>
            <person name="Munsamy K."/>
            <person name="Piso A."/>
            <person name="Price J.L."/>
            <person name="Sonnekus B."/>
            <person name="Thomas C."/>
            <person name="van der Nest A."/>
            <person name="van Dijk A."/>
            <person name="van Heerden A."/>
            <person name="van Vuuren N."/>
            <person name="Yilmaz N."/>
            <person name="Duong T.A."/>
            <person name="van der Merwe N.A."/>
            <person name="Wingfield M.J."/>
            <person name="Wingfield B.D."/>
        </authorList>
    </citation>
    <scope>NUCLEOTIDE SEQUENCE [LARGE SCALE GENOMIC DNA]</scope>
    <source>
        <strain evidence="2 3">CMW 12675</strain>
    </source>
</reference>
<organism evidence="2 3">
    <name type="scientific">Ceratocystis pirilliformis</name>
    <dbReference type="NCBI Taxonomy" id="259994"/>
    <lineage>
        <taxon>Eukaryota</taxon>
        <taxon>Fungi</taxon>
        <taxon>Dikarya</taxon>
        <taxon>Ascomycota</taxon>
        <taxon>Pezizomycotina</taxon>
        <taxon>Sordariomycetes</taxon>
        <taxon>Hypocreomycetidae</taxon>
        <taxon>Microascales</taxon>
        <taxon>Ceratocystidaceae</taxon>
        <taxon>Ceratocystis</taxon>
    </lineage>
</organism>
<evidence type="ECO:0000259" key="1">
    <source>
        <dbReference type="PROSITE" id="PS50172"/>
    </source>
</evidence>
<sequence>MTLSDNNQLAINAIARIGGNRRSRFDPWNSPSTGHQVAETRPGTGWRESRQTKLCSQLKSGSGGGVRMKDMYGQGAADYDEKLNMIVPREVRIQARTTVADMIVKPGVMRKTLEPEMVPGPGIGRLGNDVLGLGPPPSRGVPEAHPNQMEDALKPAPGQQDMSTTAPAQKGIFYGLVVYINGSMQPEISDLKLKRIFAEQGATVSLHLARRQVTHVVLGRNATVGRGAGGGLAGSKINKEIHKVGGNSVKYVNVEWLYPQFYRDLLTMGVQGTGKPQGWQETVRGSFLECQSGTPGPEERLLNVSETKMNGSYD</sequence>
<dbReference type="InterPro" id="IPR001357">
    <property type="entry name" value="BRCT_dom"/>
</dbReference>
<dbReference type="PROSITE" id="PS50172">
    <property type="entry name" value="BRCT"/>
    <property type="match status" value="1"/>
</dbReference>
<protein>
    <recommendedName>
        <fullName evidence="1">BRCT domain-containing protein</fullName>
    </recommendedName>
</protein>
<gene>
    <name evidence="2" type="ORF">Cpir12675_001269</name>
</gene>
<comment type="caution">
    <text evidence="2">The sequence shown here is derived from an EMBL/GenBank/DDBJ whole genome shotgun (WGS) entry which is preliminary data.</text>
</comment>
<dbReference type="InterPro" id="IPR036420">
    <property type="entry name" value="BRCT_dom_sf"/>
</dbReference>
<dbReference type="SUPFAM" id="SSF52113">
    <property type="entry name" value="BRCT domain"/>
    <property type="match status" value="1"/>
</dbReference>
<evidence type="ECO:0000313" key="2">
    <source>
        <dbReference type="EMBL" id="KAL1899688.1"/>
    </source>
</evidence>
<feature type="domain" description="BRCT" evidence="1">
    <location>
        <begin position="168"/>
        <end position="258"/>
    </location>
</feature>
<dbReference type="Gene3D" id="3.40.50.10190">
    <property type="entry name" value="BRCT domain"/>
    <property type="match status" value="1"/>
</dbReference>
<evidence type="ECO:0000313" key="3">
    <source>
        <dbReference type="Proteomes" id="UP001583280"/>
    </source>
</evidence>